<keyword evidence="5" id="KW-0862">Zinc</keyword>
<dbReference type="Pfam" id="PF12937">
    <property type="entry name" value="F-box-like"/>
    <property type="match status" value="1"/>
</dbReference>
<dbReference type="UniPathway" id="UPA00143"/>
<evidence type="ECO:0000256" key="7">
    <source>
        <dbReference type="SAM" id="MobiDB-lite"/>
    </source>
</evidence>
<dbReference type="InterPro" id="IPR036047">
    <property type="entry name" value="F-box-like_dom_sf"/>
</dbReference>
<dbReference type="CDD" id="cd20365">
    <property type="entry name" value="BRcat_RBR_FBXO43"/>
    <property type="match status" value="1"/>
</dbReference>
<name>A0A3Q3XDL2_MOLML</name>
<reference evidence="9" key="2">
    <citation type="submission" date="2025-09" db="UniProtKB">
        <authorList>
            <consortium name="Ensembl"/>
        </authorList>
    </citation>
    <scope>IDENTIFICATION</scope>
</reference>
<proteinExistence type="predicted"/>
<dbReference type="GO" id="GO:0045835">
    <property type="term" value="P:negative regulation of meiotic nuclear division"/>
    <property type="evidence" value="ECO:0007669"/>
    <property type="project" value="InterPro"/>
</dbReference>
<comment type="pathway">
    <text evidence="1">Protein modification; protein ubiquitination.</text>
</comment>
<evidence type="ECO:0000256" key="4">
    <source>
        <dbReference type="ARBA" id="ARBA00022786"/>
    </source>
</evidence>
<evidence type="ECO:0000256" key="5">
    <source>
        <dbReference type="ARBA" id="ARBA00022833"/>
    </source>
</evidence>
<accession>A0A3Q3XDL2</accession>
<dbReference type="PANTHER" id="PTHR15493">
    <property type="entry name" value="F-BOX ONLY PROTEIN 5 AND 43"/>
    <property type="match status" value="1"/>
</dbReference>
<feature type="region of interest" description="Disordered" evidence="7">
    <location>
        <begin position="243"/>
        <end position="293"/>
    </location>
</feature>
<dbReference type="Proteomes" id="UP000261620">
    <property type="component" value="Unplaced"/>
</dbReference>
<evidence type="ECO:0000256" key="2">
    <source>
        <dbReference type="ARBA" id="ARBA00022723"/>
    </source>
</evidence>
<dbReference type="InterPro" id="IPR002867">
    <property type="entry name" value="IBR_dom"/>
</dbReference>
<dbReference type="Ensembl" id="ENSMMOT00000024303.1">
    <property type="protein sequence ID" value="ENSMMOP00000023904.1"/>
    <property type="gene ID" value="ENSMMOG00000018185.1"/>
</dbReference>
<keyword evidence="3 6" id="KW-0863">Zinc-finger</keyword>
<dbReference type="InterPro" id="IPR047147">
    <property type="entry name" value="FBX5_43"/>
</dbReference>
<dbReference type="InterPro" id="IPR001810">
    <property type="entry name" value="F-box_dom"/>
</dbReference>
<feature type="domain" description="ZBR-type" evidence="8">
    <location>
        <begin position="495"/>
        <end position="543"/>
    </location>
</feature>
<keyword evidence="10" id="KW-1185">Reference proteome</keyword>
<feature type="compositionally biased region" description="Polar residues" evidence="7">
    <location>
        <begin position="244"/>
        <end position="253"/>
    </location>
</feature>
<evidence type="ECO:0000256" key="3">
    <source>
        <dbReference type="ARBA" id="ARBA00022771"/>
    </source>
</evidence>
<evidence type="ECO:0000256" key="1">
    <source>
        <dbReference type="ARBA" id="ARBA00004906"/>
    </source>
</evidence>
<protein>
    <recommendedName>
        <fullName evidence="8">ZBR-type domain-containing protein</fullName>
    </recommendedName>
</protein>
<dbReference type="FunFam" id="2.20.25.20:FF:000006">
    <property type="entry name" value="F-box only protein 5"/>
    <property type="match status" value="1"/>
</dbReference>
<dbReference type="PROSITE" id="PS51872">
    <property type="entry name" value="ZF_ZBR"/>
    <property type="match status" value="1"/>
</dbReference>
<keyword evidence="4" id="KW-0833">Ubl conjugation pathway</keyword>
<evidence type="ECO:0000259" key="8">
    <source>
        <dbReference type="PROSITE" id="PS51872"/>
    </source>
</evidence>
<dbReference type="GO" id="GO:0008270">
    <property type="term" value="F:zinc ion binding"/>
    <property type="evidence" value="ECO:0007669"/>
    <property type="project" value="UniProtKB-KW"/>
</dbReference>
<evidence type="ECO:0000256" key="6">
    <source>
        <dbReference type="PROSITE-ProRule" id="PRU01220"/>
    </source>
</evidence>
<evidence type="ECO:0000313" key="10">
    <source>
        <dbReference type="Proteomes" id="UP000261620"/>
    </source>
</evidence>
<dbReference type="AlphaFoldDB" id="A0A3Q3XDL2"/>
<organism evidence="9 10">
    <name type="scientific">Mola mola</name>
    <name type="common">Ocean sunfish</name>
    <name type="synonym">Tetraodon mola</name>
    <dbReference type="NCBI Taxonomy" id="94237"/>
    <lineage>
        <taxon>Eukaryota</taxon>
        <taxon>Metazoa</taxon>
        <taxon>Chordata</taxon>
        <taxon>Craniata</taxon>
        <taxon>Vertebrata</taxon>
        <taxon>Euteleostomi</taxon>
        <taxon>Actinopterygii</taxon>
        <taxon>Neopterygii</taxon>
        <taxon>Teleostei</taxon>
        <taxon>Neoteleostei</taxon>
        <taxon>Acanthomorphata</taxon>
        <taxon>Eupercaria</taxon>
        <taxon>Tetraodontiformes</taxon>
        <taxon>Molidae</taxon>
        <taxon>Mola</taxon>
    </lineage>
</organism>
<dbReference type="GO" id="GO:0007088">
    <property type="term" value="P:regulation of mitotic nuclear division"/>
    <property type="evidence" value="ECO:0007669"/>
    <property type="project" value="InterPro"/>
</dbReference>
<feature type="compositionally biased region" description="Basic and acidic residues" evidence="7">
    <location>
        <begin position="39"/>
        <end position="51"/>
    </location>
</feature>
<dbReference type="SUPFAM" id="SSF81383">
    <property type="entry name" value="F-box domain"/>
    <property type="match status" value="1"/>
</dbReference>
<dbReference type="SMART" id="SM00647">
    <property type="entry name" value="IBR"/>
    <property type="match status" value="1"/>
</dbReference>
<dbReference type="GO" id="GO:0005634">
    <property type="term" value="C:nucleus"/>
    <property type="evidence" value="ECO:0007669"/>
    <property type="project" value="TreeGrafter"/>
</dbReference>
<dbReference type="PANTHER" id="PTHR15493:SF1">
    <property type="entry name" value="F-BOX ONLY PROTEIN 43"/>
    <property type="match status" value="1"/>
</dbReference>
<dbReference type="GO" id="GO:0016567">
    <property type="term" value="P:protein ubiquitination"/>
    <property type="evidence" value="ECO:0007669"/>
    <property type="project" value="UniProtKB-UniPathway"/>
</dbReference>
<feature type="region of interest" description="Disordered" evidence="7">
    <location>
        <begin position="25"/>
        <end position="51"/>
    </location>
</feature>
<reference evidence="9" key="1">
    <citation type="submission" date="2025-08" db="UniProtKB">
        <authorList>
            <consortium name="Ensembl"/>
        </authorList>
    </citation>
    <scope>IDENTIFICATION</scope>
</reference>
<dbReference type="Gene3D" id="1.20.1280.50">
    <property type="match status" value="1"/>
</dbReference>
<evidence type="ECO:0000313" key="9">
    <source>
        <dbReference type="Ensembl" id="ENSMMOP00000023904.1"/>
    </source>
</evidence>
<keyword evidence="2" id="KW-0479">Metal-binding</keyword>
<feature type="compositionally biased region" description="Basic residues" evidence="7">
    <location>
        <begin position="258"/>
        <end position="269"/>
    </location>
</feature>
<sequence length="567" mass="62815">MCWSDRRVLSVRDLSHLSARLNATGNHSCLSLSPGESDETSKENLRLSVTPKERTSKPLGFLAKDYRGRQRPPMASWYETPKRDSSLRHRLLMCRPNQAVKPDKTRETESSTGASSEHWLSVSFDSFDAVTGALASSTLNPDQEQPLSGRERRLLFTQVRTSTLEDGKLDSGQLSSCGRRISLSDADFIENMSASDQIHIETPTFSKFLSVCEDSGFGSLALDKSQDDSVDYDGSFQELLLSASKGNSETPNLAETKRRSRLQRQHRLSTLKEGGSQSEEHPADRKHLHQGLSQSTDDVFADVTPRGAAKLTPGDLSLTPALQLVHAMCQQKAQMFVGQSPSLKDQLKFTAALTETPSTIRTSMPLAGLIGRKMGLGKLDILSELMKGNFRHILAVIFSHLNSESIYRCGQVSRSWSEIIQQDKRARLKRRSHLREVEAAIQLGGAVHVPDAETRLTLLKRSPLKTVQAQSRTSIPVVLFFFSFQVAKTLSNDECLKPCPRCQHPARCHSVKGEGVCTRADCGFQFCTACLCAFHSSRECGSQSVGRRKKDVLLPGSAQSKRNIRRL</sequence>
<dbReference type="InterPro" id="IPR044064">
    <property type="entry name" value="ZF_ZBR"/>
</dbReference>
<dbReference type="Gene3D" id="2.20.25.20">
    <property type="match status" value="1"/>
</dbReference>